<evidence type="ECO:0000313" key="3">
    <source>
        <dbReference type="Proteomes" id="UP000015106"/>
    </source>
</evidence>
<dbReference type="PANTHER" id="PTHR11439">
    <property type="entry name" value="GAG-POL-RELATED RETROTRANSPOSON"/>
    <property type="match status" value="1"/>
</dbReference>
<dbReference type="Pfam" id="PF07727">
    <property type="entry name" value="RVT_2"/>
    <property type="match status" value="1"/>
</dbReference>
<accession>A0A8R7UMI0</accession>
<dbReference type="PANTHER" id="PTHR11439:SF524">
    <property type="entry name" value="RNA-DIRECTED DNA POLYMERASE, PROTEIN KINASE RLK-PELLE-DLSV FAMILY"/>
    <property type="match status" value="1"/>
</dbReference>
<organism evidence="2 3">
    <name type="scientific">Triticum urartu</name>
    <name type="common">Red wild einkorn</name>
    <name type="synonym">Crithodium urartu</name>
    <dbReference type="NCBI Taxonomy" id="4572"/>
    <lineage>
        <taxon>Eukaryota</taxon>
        <taxon>Viridiplantae</taxon>
        <taxon>Streptophyta</taxon>
        <taxon>Embryophyta</taxon>
        <taxon>Tracheophyta</taxon>
        <taxon>Spermatophyta</taxon>
        <taxon>Magnoliopsida</taxon>
        <taxon>Liliopsida</taxon>
        <taxon>Poales</taxon>
        <taxon>Poaceae</taxon>
        <taxon>BOP clade</taxon>
        <taxon>Pooideae</taxon>
        <taxon>Triticodae</taxon>
        <taxon>Triticeae</taxon>
        <taxon>Triticinae</taxon>
        <taxon>Triticum</taxon>
    </lineage>
</organism>
<reference evidence="2" key="3">
    <citation type="submission" date="2022-06" db="UniProtKB">
        <authorList>
            <consortium name="EnsemblPlants"/>
        </authorList>
    </citation>
    <scope>IDENTIFICATION</scope>
</reference>
<dbReference type="InterPro" id="IPR013103">
    <property type="entry name" value="RVT_2"/>
</dbReference>
<dbReference type="Gramene" id="TuG1812G0600000163.01.T01">
    <property type="protein sequence ID" value="TuG1812G0600000163.01.T01.cds356540"/>
    <property type="gene ID" value="TuG1812G0600000163.01"/>
</dbReference>
<evidence type="ECO:0000313" key="2">
    <source>
        <dbReference type="EnsemblPlants" id="TuG1812G0600000163.01.T01.cds356540"/>
    </source>
</evidence>
<protein>
    <recommendedName>
        <fullName evidence="1">Reverse transcriptase Ty1/copia-type domain-containing protein</fullName>
    </recommendedName>
</protein>
<reference evidence="2" key="2">
    <citation type="submission" date="2018-03" db="EMBL/GenBank/DDBJ databases">
        <title>The Triticum urartu genome reveals the dynamic nature of wheat genome evolution.</title>
        <authorList>
            <person name="Ling H."/>
            <person name="Ma B."/>
            <person name="Shi X."/>
            <person name="Liu H."/>
            <person name="Dong L."/>
            <person name="Sun H."/>
            <person name="Cao Y."/>
            <person name="Gao Q."/>
            <person name="Zheng S."/>
            <person name="Li Y."/>
            <person name="Yu Y."/>
            <person name="Du H."/>
            <person name="Qi M."/>
            <person name="Li Y."/>
            <person name="Yu H."/>
            <person name="Cui Y."/>
            <person name="Wang N."/>
            <person name="Chen C."/>
            <person name="Wu H."/>
            <person name="Zhao Y."/>
            <person name="Zhang J."/>
            <person name="Li Y."/>
            <person name="Zhou W."/>
            <person name="Zhang B."/>
            <person name="Hu W."/>
            <person name="Eijk M."/>
            <person name="Tang J."/>
            <person name="Witsenboer H."/>
            <person name="Zhao S."/>
            <person name="Li Z."/>
            <person name="Zhang A."/>
            <person name="Wang D."/>
            <person name="Liang C."/>
        </authorList>
    </citation>
    <scope>NUCLEOTIDE SEQUENCE [LARGE SCALE GENOMIC DNA]</scope>
    <source>
        <strain evidence="2">cv. G1812</strain>
    </source>
</reference>
<sequence length="384" mass="43037">MTTRAKRGFGIPARRLNLLASTSTISPVPKTYRSALHDPHWLEAMRSEFDAFKQNDTWELVPRPPSCNVVLGKWLFRHKFHADGSLARYKARWVCRGFSQQPGIDYDETFSPVVKPSTIRAVLSIATSSHWPIHQLDVKNAFLHGTLTETVYCQQPQGFEDPSFPDHVCLLKKSLYGLKQAPRAWFSRFATYIQTLGFLPSKSDSSLFTYHSDNATAYLLLYVDDIILTCSSTTFLNSLIASLRSEFSMTDLGALHHFLGITVTRSSAGLFLSQRQYLSDLIDRASMTDCHIARTPVDTGNKLDSSGNPVSDPAFYRSLAGALQYATLTRPDIAYAVQQACLFMHDPRDPHLALVKRIIRYLKGTLHLGLHINTSSPTSLTAYS</sequence>
<keyword evidence="3" id="KW-1185">Reference proteome</keyword>
<name>A0A8R7UMI0_TRIUA</name>
<evidence type="ECO:0000259" key="1">
    <source>
        <dbReference type="Pfam" id="PF07727"/>
    </source>
</evidence>
<dbReference type="SUPFAM" id="SSF56672">
    <property type="entry name" value="DNA/RNA polymerases"/>
    <property type="match status" value="1"/>
</dbReference>
<dbReference type="Proteomes" id="UP000015106">
    <property type="component" value="Chromosome 6"/>
</dbReference>
<proteinExistence type="predicted"/>
<reference evidence="3" key="1">
    <citation type="journal article" date="2013" name="Nature">
        <title>Draft genome of the wheat A-genome progenitor Triticum urartu.</title>
        <authorList>
            <person name="Ling H.Q."/>
            <person name="Zhao S."/>
            <person name="Liu D."/>
            <person name="Wang J."/>
            <person name="Sun H."/>
            <person name="Zhang C."/>
            <person name="Fan H."/>
            <person name="Li D."/>
            <person name="Dong L."/>
            <person name="Tao Y."/>
            <person name="Gao C."/>
            <person name="Wu H."/>
            <person name="Li Y."/>
            <person name="Cui Y."/>
            <person name="Guo X."/>
            <person name="Zheng S."/>
            <person name="Wang B."/>
            <person name="Yu K."/>
            <person name="Liang Q."/>
            <person name="Yang W."/>
            <person name="Lou X."/>
            <person name="Chen J."/>
            <person name="Feng M."/>
            <person name="Jian J."/>
            <person name="Zhang X."/>
            <person name="Luo G."/>
            <person name="Jiang Y."/>
            <person name="Liu J."/>
            <person name="Wang Z."/>
            <person name="Sha Y."/>
            <person name="Zhang B."/>
            <person name="Wu H."/>
            <person name="Tang D."/>
            <person name="Shen Q."/>
            <person name="Xue P."/>
            <person name="Zou S."/>
            <person name="Wang X."/>
            <person name="Liu X."/>
            <person name="Wang F."/>
            <person name="Yang Y."/>
            <person name="An X."/>
            <person name="Dong Z."/>
            <person name="Zhang K."/>
            <person name="Zhang X."/>
            <person name="Luo M.C."/>
            <person name="Dvorak J."/>
            <person name="Tong Y."/>
            <person name="Wang J."/>
            <person name="Yang H."/>
            <person name="Li Z."/>
            <person name="Wang D."/>
            <person name="Zhang A."/>
            <person name="Wang J."/>
        </authorList>
    </citation>
    <scope>NUCLEOTIDE SEQUENCE</scope>
    <source>
        <strain evidence="3">cv. G1812</strain>
    </source>
</reference>
<dbReference type="EnsemblPlants" id="TuG1812G0600000163.01.T01">
    <property type="protein sequence ID" value="TuG1812G0600000163.01.T01.cds356540"/>
    <property type="gene ID" value="TuG1812G0600000163.01"/>
</dbReference>
<dbReference type="InterPro" id="IPR043502">
    <property type="entry name" value="DNA/RNA_pol_sf"/>
</dbReference>
<dbReference type="AlphaFoldDB" id="A0A8R7UMI0"/>
<feature type="domain" description="Reverse transcriptase Ty1/copia-type" evidence="1">
    <location>
        <begin position="55"/>
        <end position="297"/>
    </location>
</feature>